<evidence type="ECO:0000256" key="1">
    <source>
        <dbReference type="ARBA" id="ARBA00005325"/>
    </source>
</evidence>
<feature type="chain" id="PRO_5012960289" evidence="11">
    <location>
        <begin position="22"/>
        <end position="820"/>
    </location>
</feature>
<evidence type="ECO:0000256" key="10">
    <source>
        <dbReference type="SAM" id="Phobius"/>
    </source>
</evidence>
<evidence type="ECO:0000256" key="9">
    <source>
        <dbReference type="SAM" id="MobiDB-lite"/>
    </source>
</evidence>
<keyword evidence="2 8" id="KW-0645">Protease</keyword>
<protein>
    <submittedName>
        <fullName evidence="13">Peptidase S8/S53 domain-containing protein</fullName>
    </submittedName>
</protein>
<keyword evidence="10" id="KW-1133">Transmembrane helix</keyword>
<feature type="domain" description="P/Homo B" evidence="12">
    <location>
        <begin position="563"/>
        <end position="699"/>
    </location>
</feature>
<evidence type="ECO:0000256" key="11">
    <source>
        <dbReference type="SAM" id="SignalP"/>
    </source>
</evidence>
<dbReference type="Proteomes" id="UP000193411">
    <property type="component" value="Unassembled WGS sequence"/>
</dbReference>
<gene>
    <name evidence="13" type="ORF">BCR44DRAFT_1273035</name>
</gene>
<dbReference type="Gene3D" id="2.60.120.260">
    <property type="entry name" value="Galactose-binding domain-like"/>
    <property type="match status" value="1"/>
</dbReference>
<evidence type="ECO:0000256" key="8">
    <source>
        <dbReference type="PROSITE-ProRule" id="PRU01240"/>
    </source>
</evidence>
<organism evidence="13 14">
    <name type="scientific">Catenaria anguillulae PL171</name>
    <dbReference type="NCBI Taxonomy" id="765915"/>
    <lineage>
        <taxon>Eukaryota</taxon>
        <taxon>Fungi</taxon>
        <taxon>Fungi incertae sedis</taxon>
        <taxon>Blastocladiomycota</taxon>
        <taxon>Blastocladiomycetes</taxon>
        <taxon>Blastocladiales</taxon>
        <taxon>Catenariaceae</taxon>
        <taxon>Catenaria</taxon>
    </lineage>
</organism>
<feature type="compositionally biased region" description="Polar residues" evidence="9">
    <location>
        <begin position="797"/>
        <end position="807"/>
    </location>
</feature>
<dbReference type="InterPro" id="IPR002884">
    <property type="entry name" value="P_dom"/>
</dbReference>
<evidence type="ECO:0000313" key="14">
    <source>
        <dbReference type="Proteomes" id="UP000193411"/>
    </source>
</evidence>
<dbReference type="GO" id="GO:0005802">
    <property type="term" value="C:trans-Golgi network"/>
    <property type="evidence" value="ECO:0007669"/>
    <property type="project" value="TreeGrafter"/>
</dbReference>
<dbReference type="Pfam" id="PF00082">
    <property type="entry name" value="Peptidase_S8"/>
    <property type="match status" value="1"/>
</dbReference>
<comment type="caution">
    <text evidence="13">The sequence shown here is derived from an EMBL/GenBank/DDBJ whole genome shotgun (WGS) entry which is preliminary data.</text>
</comment>
<dbReference type="Gene3D" id="3.40.50.200">
    <property type="entry name" value="Peptidase S8/S53 domain"/>
    <property type="match status" value="1"/>
</dbReference>
<keyword evidence="6" id="KW-0106">Calcium</keyword>
<dbReference type="InterPro" id="IPR023827">
    <property type="entry name" value="Peptidase_S8_Asp-AS"/>
</dbReference>
<sequence length="820" mass="87107">MKSYYLSALVLVSCCMHLILAEPTPLAVPAAVRESILNSEVSKGPSSAGATTIAKNAVPPLTYGQPQADASSEGGIKTKNAESNGFVYIPATLETAEEAVELVNRIPGSKLVGRMGELANAYLLAVPEHLNEEQLKQLASTASAISANGLGKRDAKDLSQASEWKPLVRHRQWRPRTIPDTPSASQLRERGSVLDDTPRQVVVLNKRQAPPSMAVLGINDPEFQDQWHLNNTVAVGNDVSAISAWTSKITGRNITVTLIDDGLDYTHPDLKDNFDADASYDFNLQKALPYPALTSDTHGTRCAGEIGARPGNGVCGVGLAYDAKLAGIRLLSGDITVADEVAALNYRYERVDVYSNSWGPDDDGATVAGPSRFTQQALVNAANNGRAGRGNVMVFAAGNGGEADNCNYDGFANNLYTVSIGAVDIYNEVSWYGEPCVAHMVVGYSSNENVGITTTDRGTGCANDHGGTSAATPLASAIVALILQVRPSLTVRDVHDILRKSALKITPVNNTFHTPQFVPQWTKLPSGLSHSDYFAYGRIDAARALLATRAHKPLPPRLTHKATSPVLNTRIPYSSQTSTFSMRLPVAASITVTNSTTGIAPGQGLVVERVGARVWVTHPRRGHLAFQLISPAGIVSNLATPRPDDRSNAGLPGWQFTSVKHWGEPALGEWKLAVADLGNATTNGTLVGWELEIHGHSGSLTGEVVDTTSFISSPRRRKTTQFTVPDDKGSGPDPILLASGAAGAATIVAVGAFAARAWKKRNQQRVAVDADEQRTAVQVTAKAKRAESATPLEEMGDTTTSQSNILTTAKVDSPRSASPV</sequence>
<evidence type="ECO:0000313" key="13">
    <source>
        <dbReference type="EMBL" id="ORZ31327.1"/>
    </source>
</evidence>
<dbReference type="GO" id="GO:0000139">
    <property type="term" value="C:Golgi membrane"/>
    <property type="evidence" value="ECO:0007669"/>
    <property type="project" value="TreeGrafter"/>
</dbReference>
<keyword evidence="10" id="KW-0472">Membrane</keyword>
<evidence type="ECO:0000256" key="2">
    <source>
        <dbReference type="ARBA" id="ARBA00022670"/>
    </source>
</evidence>
<dbReference type="InterPro" id="IPR022398">
    <property type="entry name" value="Peptidase_S8_His-AS"/>
</dbReference>
<dbReference type="STRING" id="765915.A0A1Y2H9R9"/>
<dbReference type="InterPro" id="IPR034182">
    <property type="entry name" value="Kexin/furin"/>
</dbReference>
<keyword evidence="10" id="KW-0812">Transmembrane</keyword>
<dbReference type="GO" id="GO:0004252">
    <property type="term" value="F:serine-type endopeptidase activity"/>
    <property type="evidence" value="ECO:0007669"/>
    <property type="project" value="UniProtKB-UniRule"/>
</dbReference>
<feature type="active site" description="Charge relay system" evidence="7 8">
    <location>
        <position position="260"/>
    </location>
</feature>
<evidence type="ECO:0000259" key="12">
    <source>
        <dbReference type="PROSITE" id="PS51829"/>
    </source>
</evidence>
<keyword evidence="3 11" id="KW-0732">Signal</keyword>
<keyword evidence="4 8" id="KW-0378">Hydrolase</keyword>
<evidence type="ECO:0000256" key="3">
    <source>
        <dbReference type="ARBA" id="ARBA00022729"/>
    </source>
</evidence>
<dbReference type="AlphaFoldDB" id="A0A1Y2H9R9"/>
<dbReference type="InterPro" id="IPR008979">
    <property type="entry name" value="Galactose-bd-like_sf"/>
</dbReference>
<dbReference type="EMBL" id="MCFL01000061">
    <property type="protein sequence ID" value="ORZ31327.1"/>
    <property type="molecule type" value="Genomic_DNA"/>
</dbReference>
<dbReference type="PRINTS" id="PR00723">
    <property type="entry name" value="SUBTILISIN"/>
</dbReference>
<feature type="active site" description="Charge relay system" evidence="7 8">
    <location>
        <position position="469"/>
    </location>
</feature>
<dbReference type="PANTHER" id="PTHR42884:SF14">
    <property type="entry name" value="NEUROENDOCRINE CONVERTASE 1"/>
    <property type="match status" value="1"/>
</dbReference>
<feature type="transmembrane region" description="Helical" evidence="10">
    <location>
        <begin position="735"/>
        <end position="755"/>
    </location>
</feature>
<feature type="signal peptide" evidence="11">
    <location>
        <begin position="1"/>
        <end position="21"/>
    </location>
</feature>
<dbReference type="SUPFAM" id="SSF52743">
    <property type="entry name" value="Subtilisin-like"/>
    <property type="match status" value="1"/>
</dbReference>
<proteinExistence type="inferred from homology"/>
<dbReference type="PROSITE" id="PS00137">
    <property type="entry name" value="SUBTILASE_HIS"/>
    <property type="match status" value="1"/>
</dbReference>
<dbReference type="OrthoDB" id="300641at2759"/>
<evidence type="ECO:0000256" key="7">
    <source>
        <dbReference type="PIRSR" id="PIRSR615500-1"/>
    </source>
</evidence>
<keyword evidence="14" id="KW-1185">Reference proteome</keyword>
<evidence type="ECO:0000256" key="6">
    <source>
        <dbReference type="ARBA" id="ARBA00022837"/>
    </source>
</evidence>
<feature type="active site" description="Charge relay system" evidence="7 8">
    <location>
        <position position="298"/>
    </location>
</feature>
<dbReference type="InterPro" id="IPR023828">
    <property type="entry name" value="Peptidase_S8_Ser-AS"/>
</dbReference>
<dbReference type="PROSITE" id="PS51892">
    <property type="entry name" value="SUBTILASE"/>
    <property type="match status" value="1"/>
</dbReference>
<dbReference type="GO" id="GO:0016485">
    <property type="term" value="P:protein processing"/>
    <property type="evidence" value="ECO:0007669"/>
    <property type="project" value="TreeGrafter"/>
</dbReference>
<dbReference type="InterPro" id="IPR000209">
    <property type="entry name" value="Peptidase_S8/S53_dom"/>
</dbReference>
<dbReference type="SUPFAM" id="SSF49785">
    <property type="entry name" value="Galactose-binding domain-like"/>
    <property type="match status" value="1"/>
</dbReference>
<dbReference type="PROSITE" id="PS00136">
    <property type="entry name" value="SUBTILASE_ASP"/>
    <property type="match status" value="1"/>
</dbReference>
<dbReference type="PANTHER" id="PTHR42884">
    <property type="entry name" value="PROPROTEIN CONVERTASE SUBTILISIN/KEXIN-RELATED"/>
    <property type="match status" value="1"/>
</dbReference>
<name>A0A1Y2H9R9_9FUNG</name>
<dbReference type="CDD" id="cd04059">
    <property type="entry name" value="Peptidases_S8_Protein_convertases_Kexins_Furin-like"/>
    <property type="match status" value="1"/>
</dbReference>
<reference evidence="13 14" key="1">
    <citation type="submission" date="2016-07" db="EMBL/GenBank/DDBJ databases">
        <title>Pervasive Adenine N6-methylation of Active Genes in Fungi.</title>
        <authorList>
            <consortium name="DOE Joint Genome Institute"/>
            <person name="Mondo S.J."/>
            <person name="Dannebaum R.O."/>
            <person name="Kuo R.C."/>
            <person name="Labutti K."/>
            <person name="Haridas S."/>
            <person name="Kuo A."/>
            <person name="Salamov A."/>
            <person name="Ahrendt S.R."/>
            <person name="Lipzen A."/>
            <person name="Sullivan W."/>
            <person name="Andreopoulos W.B."/>
            <person name="Clum A."/>
            <person name="Lindquist E."/>
            <person name="Daum C."/>
            <person name="Ramamoorthy G.K."/>
            <person name="Gryganskyi A."/>
            <person name="Culley D."/>
            <person name="Magnuson J.K."/>
            <person name="James T.Y."/>
            <person name="O'Malley M.A."/>
            <person name="Stajich J.E."/>
            <person name="Spatafora J.W."/>
            <person name="Visel A."/>
            <person name="Grigoriev I.V."/>
        </authorList>
    </citation>
    <scope>NUCLEOTIDE SEQUENCE [LARGE SCALE GENOMIC DNA]</scope>
    <source>
        <strain evidence="13 14">PL171</strain>
    </source>
</reference>
<comment type="similarity">
    <text evidence="1">Belongs to the peptidase S8 family. Furin subfamily.</text>
</comment>
<dbReference type="PROSITE" id="PS00138">
    <property type="entry name" value="SUBTILASE_SER"/>
    <property type="match status" value="1"/>
</dbReference>
<keyword evidence="5 8" id="KW-0720">Serine protease</keyword>
<dbReference type="PROSITE" id="PS51829">
    <property type="entry name" value="P_HOMO_B"/>
    <property type="match status" value="1"/>
</dbReference>
<evidence type="ECO:0000256" key="5">
    <source>
        <dbReference type="ARBA" id="ARBA00022825"/>
    </source>
</evidence>
<accession>A0A1Y2H9R9</accession>
<dbReference type="InterPro" id="IPR036852">
    <property type="entry name" value="Peptidase_S8/S53_dom_sf"/>
</dbReference>
<feature type="region of interest" description="Disordered" evidence="9">
    <location>
        <begin position="779"/>
        <end position="820"/>
    </location>
</feature>
<dbReference type="InterPro" id="IPR015500">
    <property type="entry name" value="Peptidase_S8_subtilisin-rel"/>
</dbReference>
<evidence type="ECO:0000256" key="4">
    <source>
        <dbReference type="ARBA" id="ARBA00022801"/>
    </source>
</evidence>
<dbReference type="Pfam" id="PF01483">
    <property type="entry name" value="P_proprotein"/>
    <property type="match status" value="1"/>
</dbReference>